<dbReference type="InterPro" id="IPR000064">
    <property type="entry name" value="NLP_P60_dom"/>
</dbReference>
<dbReference type="Pfam" id="PF00877">
    <property type="entry name" value="NLPC_P60"/>
    <property type="match status" value="1"/>
</dbReference>
<comment type="similarity">
    <text evidence="1">Belongs to the peptidase C40 family.</text>
</comment>
<evidence type="ECO:0000313" key="7">
    <source>
        <dbReference type="Proteomes" id="UP001304125"/>
    </source>
</evidence>
<dbReference type="AlphaFoldDB" id="A0AA96J9P0"/>
<dbReference type="GO" id="GO:0006508">
    <property type="term" value="P:proteolysis"/>
    <property type="evidence" value="ECO:0007669"/>
    <property type="project" value="UniProtKB-KW"/>
</dbReference>
<gene>
    <name evidence="6" type="ORF">RN606_10055</name>
</gene>
<dbReference type="PANTHER" id="PTHR47359:SF3">
    <property type="entry name" value="NLP_P60 DOMAIN-CONTAINING PROTEIN-RELATED"/>
    <property type="match status" value="1"/>
</dbReference>
<dbReference type="PROSITE" id="PS51935">
    <property type="entry name" value="NLPC_P60"/>
    <property type="match status" value="1"/>
</dbReference>
<dbReference type="GO" id="GO:0008234">
    <property type="term" value="F:cysteine-type peptidase activity"/>
    <property type="evidence" value="ECO:0007669"/>
    <property type="project" value="UniProtKB-KW"/>
</dbReference>
<evidence type="ECO:0000256" key="2">
    <source>
        <dbReference type="ARBA" id="ARBA00022670"/>
    </source>
</evidence>
<evidence type="ECO:0000313" key="6">
    <source>
        <dbReference type="EMBL" id="WNM23701.1"/>
    </source>
</evidence>
<keyword evidence="7" id="KW-1185">Reference proteome</keyword>
<proteinExistence type="inferred from homology"/>
<organism evidence="6 7">
    <name type="scientific">Demequina capsici</name>
    <dbReference type="NCBI Taxonomy" id="3075620"/>
    <lineage>
        <taxon>Bacteria</taxon>
        <taxon>Bacillati</taxon>
        <taxon>Actinomycetota</taxon>
        <taxon>Actinomycetes</taxon>
        <taxon>Micrococcales</taxon>
        <taxon>Demequinaceae</taxon>
        <taxon>Demequina</taxon>
    </lineage>
</organism>
<keyword evidence="4" id="KW-0788">Thiol protease</keyword>
<sequence length="228" mass="22793">MTIDSLASMQARVTQLSALTSSSAAASTGSATESSAASDTEFASALASAVGLFSDGAGTGSTADLSSSLSSLLSGVDFTSGVGTSATFLSTLTALTGVSNATAAAPTSSGVDGQDLVDAARRYIGTPYVWGGESLSEGGLDCSGLVQRSFADLGVTDIPRVARDQGRIGTAVASMDDAKPGDLLIFNGGSHIGIYVGDGRMIDAPHRGAKVTERAVYETPTAIRRVLG</sequence>
<dbReference type="Gene3D" id="3.90.1720.10">
    <property type="entry name" value="endopeptidase domain like (from Nostoc punctiforme)"/>
    <property type="match status" value="1"/>
</dbReference>
<name>A0AA96J9P0_9MICO</name>
<evidence type="ECO:0000256" key="4">
    <source>
        <dbReference type="ARBA" id="ARBA00022807"/>
    </source>
</evidence>
<dbReference type="Proteomes" id="UP001304125">
    <property type="component" value="Chromosome"/>
</dbReference>
<protein>
    <submittedName>
        <fullName evidence="6">C40 family peptidase</fullName>
    </submittedName>
</protein>
<dbReference type="EMBL" id="CP134879">
    <property type="protein sequence ID" value="WNM23701.1"/>
    <property type="molecule type" value="Genomic_DNA"/>
</dbReference>
<evidence type="ECO:0000256" key="1">
    <source>
        <dbReference type="ARBA" id="ARBA00007074"/>
    </source>
</evidence>
<dbReference type="SUPFAM" id="SSF54001">
    <property type="entry name" value="Cysteine proteinases"/>
    <property type="match status" value="1"/>
</dbReference>
<dbReference type="InterPro" id="IPR038765">
    <property type="entry name" value="Papain-like_cys_pep_sf"/>
</dbReference>
<accession>A0AA96J9P0</accession>
<dbReference type="PANTHER" id="PTHR47359">
    <property type="entry name" value="PEPTIDOGLYCAN DL-ENDOPEPTIDASE CWLO"/>
    <property type="match status" value="1"/>
</dbReference>
<evidence type="ECO:0000259" key="5">
    <source>
        <dbReference type="PROSITE" id="PS51935"/>
    </source>
</evidence>
<dbReference type="InterPro" id="IPR051794">
    <property type="entry name" value="PG_Endopeptidase_C40"/>
</dbReference>
<keyword evidence="2" id="KW-0645">Protease</keyword>
<evidence type="ECO:0000256" key="3">
    <source>
        <dbReference type="ARBA" id="ARBA00022801"/>
    </source>
</evidence>
<feature type="domain" description="NlpC/P60" evidence="5">
    <location>
        <begin position="110"/>
        <end position="228"/>
    </location>
</feature>
<keyword evidence="3" id="KW-0378">Hydrolase</keyword>
<reference evidence="6 7" key="1">
    <citation type="submission" date="2023-09" db="EMBL/GenBank/DDBJ databases">
        <title>Demequina sp. a novel bacteria isolated from Capsicum annuum.</title>
        <authorList>
            <person name="Humaira Z."/>
            <person name="Lee J."/>
            <person name="Cho D."/>
        </authorList>
    </citation>
    <scope>NUCLEOTIDE SEQUENCE [LARGE SCALE GENOMIC DNA]</scope>
    <source>
        <strain evidence="6 7">OYTSA14</strain>
    </source>
</reference>